<evidence type="ECO:0000313" key="3">
    <source>
        <dbReference type="Proteomes" id="UP001305521"/>
    </source>
</evidence>
<dbReference type="Pfam" id="PF00149">
    <property type="entry name" value="Metallophos"/>
    <property type="match status" value="1"/>
</dbReference>
<dbReference type="Gene3D" id="3.60.21.10">
    <property type="match status" value="1"/>
</dbReference>
<dbReference type="InterPro" id="IPR004843">
    <property type="entry name" value="Calcineurin-like_PHP"/>
</dbReference>
<feature type="domain" description="Calcineurin-like phosphoesterase" evidence="1">
    <location>
        <begin position="18"/>
        <end position="86"/>
    </location>
</feature>
<dbReference type="InterPro" id="IPR029052">
    <property type="entry name" value="Metallo-depent_PP-like"/>
</dbReference>
<reference evidence="2 3" key="1">
    <citation type="submission" date="2023-11" db="EMBL/GenBank/DDBJ databases">
        <title>Arctic aerobic anoxygenic photoheterotroph Sediminicoccus rosea KRV36 adapts its photosynthesis to long days of polar summer.</title>
        <authorList>
            <person name="Tomasch J."/>
            <person name="Kopejtka K."/>
            <person name="Bily T."/>
            <person name="Gardiner A.T."/>
            <person name="Gardian Z."/>
            <person name="Shivaramu S."/>
            <person name="Koblizek M."/>
            <person name="Engelhardt F."/>
            <person name="Kaftan D."/>
        </authorList>
    </citation>
    <scope>NUCLEOTIDE SEQUENCE [LARGE SCALE GENOMIC DNA]</scope>
    <source>
        <strain evidence="2 3">R-30</strain>
    </source>
</reference>
<dbReference type="PANTHER" id="PTHR42850">
    <property type="entry name" value="METALLOPHOSPHOESTERASE"/>
    <property type="match status" value="1"/>
</dbReference>
<dbReference type="InterPro" id="IPR050126">
    <property type="entry name" value="Ap4A_hydrolase"/>
</dbReference>
<organism evidence="2 3">
    <name type="scientific">Sediminicoccus rosea</name>
    <dbReference type="NCBI Taxonomy" id="1225128"/>
    <lineage>
        <taxon>Bacteria</taxon>
        <taxon>Pseudomonadati</taxon>
        <taxon>Pseudomonadota</taxon>
        <taxon>Alphaproteobacteria</taxon>
        <taxon>Acetobacterales</taxon>
        <taxon>Roseomonadaceae</taxon>
        <taxon>Sediminicoccus</taxon>
    </lineage>
</organism>
<evidence type="ECO:0000259" key="1">
    <source>
        <dbReference type="Pfam" id="PF00149"/>
    </source>
</evidence>
<dbReference type="EMBL" id="CP137852">
    <property type="protein sequence ID" value="WPB87125.1"/>
    <property type="molecule type" value="Genomic_DNA"/>
</dbReference>
<accession>A0ABZ0PNJ8</accession>
<protein>
    <submittedName>
        <fullName evidence="2">Metallophosphoesterase</fullName>
    </submittedName>
</protein>
<dbReference type="PANTHER" id="PTHR42850:SF4">
    <property type="entry name" value="ZINC-DEPENDENT ENDOPOLYPHOSPHATASE"/>
    <property type="match status" value="1"/>
</dbReference>
<sequence>MKLDPASLRARGFSGLRVVGDVHGEPDALASAIRGAAEEGLFLLQLGDLTDYGPDSPGVLRLIFNLLDDEAGLFLLGNHDHKLRRALTGARVRSPPEATPRTLEQLHAAPDGPALAARAVAEIAEAPAWWRLGPLLFVHAAFHKGMLLQAPPREAGARKPDAITSRALFGQVTGGTTQEGYPERVLHWVDSIPPGLTVYVGHDQRSRDGRPWETRGRLGGRAIFMDTGSGKGGHLSWVDLPLPEQRFLVA</sequence>
<dbReference type="RefSeq" id="WP_318651082.1">
    <property type="nucleotide sequence ID" value="NZ_CP137852.1"/>
</dbReference>
<name>A0ABZ0PNJ8_9PROT</name>
<evidence type="ECO:0000313" key="2">
    <source>
        <dbReference type="EMBL" id="WPB87125.1"/>
    </source>
</evidence>
<gene>
    <name evidence="2" type="ORF">R9Z33_09655</name>
</gene>
<proteinExistence type="predicted"/>
<keyword evidence="3" id="KW-1185">Reference proteome</keyword>
<dbReference type="SUPFAM" id="SSF56300">
    <property type="entry name" value="Metallo-dependent phosphatases"/>
    <property type="match status" value="1"/>
</dbReference>
<dbReference type="Proteomes" id="UP001305521">
    <property type="component" value="Chromosome"/>
</dbReference>